<keyword evidence="1" id="KW-1133">Transmembrane helix</keyword>
<keyword evidence="3" id="KW-1185">Reference proteome</keyword>
<dbReference type="EMBL" id="JAVHJL010000006">
    <property type="protein sequence ID" value="KAK6501237.1"/>
    <property type="molecule type" value="Genomic_DNA"/>
</dbReference>
<keyword evidence="1" id="KW-0472">Membrane</keyword>
<comment type="caution">
    <text evidence="2">The sequence shown here is derived from an EMBL/GenBank/DDBJ whole genome shotgun (WGS) entry which is preliminary data.</text>
</comment>
<accession>A0AAV9W4W1</accession>
<evidence type="ECO:0000313" key="2">
    <source>
        <dbReference type="EMBL" id="KAK6501237.1"/>
    </source>
</evidence>
<feature type="transmembrane region" description="Helical" evidence="1">
    <location>
        <begin position="57"/>
        <end position="82"/>
    </location>
</feature>
<protein>
    <submittedName>
        <fullName evidence="2">Uncharacterized protein</fullName>
    </submittedName>
</protein>
<reference evidence="2 3" key="1">
    <citation type="submission" date="2023-08" db="EMBL/GenBank/DDBJ databases">
        <authorList>
            <person name="Palmer J.M."/>
        </authorList>
    </citation>
    <scope>NUCLEOTIDE SEQUENCE [LARGE SCALE GENOMIC DNA]</scope>
    <source>
        <strain evidence="2 3">TWF481</strain>
    </source>
</reference>
<proteinExistence type="predicted"/>
<dbReference type="Proteomes" id="UP001370758">
    <property type="component" value="Unassembled WGS sequence"/>
</dbReference>
<evidence type="ECO:0000313" key="3">
    <source>
        <dbReference type="Proteomes" id="UP001370758"/>
    </source>
</evidence>
<keyword evidence="1" id="KW-0812">Transmembrane</keyword>
<evidence type="ECO:0000256" key="1">
    <source>
        <dbReference type="SAM" id="Phobius"/>
    </source>
</evidence>
<name>A0AAV9W4W1_9PEZI</name>
<organism evidence="2 3">
    <name type="scientific">Arthrobotrys musiformis</name>
    <dbReference type="NCBI Taxonomy" id="47236"/>
    <lineage>
        <taxon>Eukaryota</taxon>
        <taxon>Fungi</taxon>
        <taxon>Dikarya</taxon>
        <taxon>Ascomycota</taxon>
        <taxon>Pezizomycotina</taxon>
        <taxon>Orbiliomycetes</taxon>
        <taxon>Orbiliales</taxon>
        <taxon>Orbiliaceae</taxon>
        <taxon>Arthrobotrys</taxon>
    </lineage>
</organism>
<sequence length="120" mass="13608">MKSHNRYGYQSTHYLESSLHRPSILDFQISPHLQSNSDHNPHLHCFFLLHLYGTRVAIIRAIISSAKGVGLLGCAVGSWLALSRFRGFRDRKALGPFVNAIEFWIQTFPILNIISSAIFI</sequence>
<gene>
    <name evidence="2" type="ORF">TWF481_009080</name>
</gene>
<dbReference type="AlphaFoldDB" id="A0AAV9W4W1"/>